<dbReference type="Proteomes" id="UP000319700">
    <property type="component" value="Unassembled WGS sequence"/>
</dbReference>
<evidence type="ECO:0000313" key="2">
    <source>
        <dbReference type="Proteomes" id="UP000319700"/>
    </source>
</evidence>
<dbReference type="AlphaFoldDB" id="A0A502EVV9"/>
<protein>
    <submittedName>
        <fullName evidence="1">Uncharacterized protein</fullName>
    </submittedName>
</protein>
<gene>
    <name evidence="1" type="ORF">EAH81_11040</name>
</gene>
<dbReference type="EMBL" id="RCZH01000006">
    <property type="protein sequence ID" value="TPG40869.1"/>
    <property type="molecule type" value="Genomic_DNA"/>
</dbReference>
<comment type="caution">
    <text evidence="1">The sequence shown here is derived from an EMBL/GenBank/DDBJ whole genome shotgun (WGS) entry which is preliminary data.</text>
</comment>
<sequence>MASAFIQYQNGKGFNIAEEFMQLMIYYIHKELEKPQYAFINKNLFIIGHEGIINGISSSYLTLPWKRILVSTEEEQTMIQILQNVKITLQNKGAFISVSELQSIQTDDEDFKYLYSRNPFPVAELIQIIEVLIQMLQGTWTSNKYDMDINYKY</sequence>
<reference evidence="1 2" key="1">
    <citation type="journal article" date="2019" name="Environ. Microbiol.">
        <title>Species interactions and distinct microbial communities in high Arctic permafrost affected cryosols are associated with the CH4 and CO2 gas fluxes.</title>
        <authorList>
            <person name="Altshuler I."/>
            <person name="Hamel J."/>
            <person name="Turney S."/>
            <person name="Magnuson E."/>
            <person name="Levesque R."/>
            <person name="Greer C."/>
            <person name="Whyte L.G."/>
        </authorList>
    </citation>
    <scope>NUCLEOTIDE SEQUENCE [LARGE SCALE GENOMIC DNA]</scope>
    <source>
        <strain evidence="1 2">42</strain>
    </source>
</reference>
<dbReference type="RefSeq" id="WP_140506838.1">
    <property type="nucleotide sequence ID" value="NZ_RCZH01000006.1"/>
</dbReference>
<keyword evidence="2" id="KW-1185">Reference proteome</keyword>
<dbReference type="OrthoDB" id="1256404at2"/>
<name>A0A502EVV9_9FLAO</name>
<proteinExistence type="predicted"/>
<evidence type="ECO:0000313" key="1">
    <source>
        <dbReference type="EMBL" id="TPG40869.1"/>
    </source>
</evidence>
<organism evidence="1 2">
    <name type="scientific">Flavobacterium pectinovorum</name>
    <dbReference type="NCBI Taxonomy" id="29533"/>
    <lineage>
        <taxon>Bacteria</taxon>
        <taxon>Pseudomonadati</taxon>
        <taxon>Bacteroidota</taxon>
        <taxon>Flavobacteriia</taxon>
        <taxon>Flavobacteriales</taxon>
        <taxon>Flavobacteriaceae</taxon>
        <taxon>Flavobacterium</taxon>
    </lineage>
</organism>
<accession>A0A502EVV9</accession>